<feature type="compositionally biased region" description="Basic residues" evidence="1">
    <location>
        <begin position="1"/>
        <end position="18"/>
    </location>
</feature>
<feature type="region of interest" description="Disordered" evidence="1">
    <location>
        <begin position="235"/>
        <end position="259"/>
    </location>
</feature>
<protein>
    <recommendedName>
        <fullName evidence="2">LsmAD domain-containing protein</fullName>
    </recommendedName>
</protein>
<name>A0A504YRV1_FASGI</name>
<dbReference type="GO" id="GO:0003729">
    <property type="term" value="F:mRNA binding"/>
    <property type="evidence" value="ECO:0007669"/>
    <property type="project" value="TreeGrafter"/>
</dbReference>
<evidence type="ECO:0000313" key="4">
    <source>
        <dbReference type="Proteomes" id="UP000316759"/>
    </source>
</evidence>
<feature type="region of interest" description="Disordered" evidence="1">
    <location>
        <begin position="544"/>
        <end position="566"/>
    </location>
</feature>
<dbReference type="PANTHER" id="PTHR12854:SF7">
    <property type="entry name" value="ATAXIN-2 HOMOLOG"/>
    <property type="match status" value="1"/>
</dbReference>
<feature type="compositionally biased region" description="Low complexity" evidence="1">
    <location>
        <begin position="648"/>
        <end position="667"/>
    </location>
</feature>
<comment type="caution">
    <text evidence="3">The sequence shown here is derived from an EMBL/GenBank/DDBJ whole genome shotgun (WGS) entry which is preliminary data.</text>
</comment>
<feature type="region of interest" description="Disordered" evidence="1">
    <location>
        <begin position="273"/>
        <end position="317"/>
    </location>
</feature>
<feature type="compositionally biased region" description="Polar residues" evidence="1">
    <location>
        <begin position="289"/>
        <end position="305"/>
    </location>
</feature>
<sequence length="817" mass="87667">MSSHNQRNKAKNIPRTRSQRGPVASSNLSKCAPGQVGYVYFTDSFQHEDNIGIFSNCEFAYAVGRHIIGNIGEVTTIDNERILGVIKAISPDGDMGLAYPYSTQRGKNGQVGTNNSLVLLSNWKMVRVTGIRPTDCLMNEVKTDAELTAECDSTRATTPDKELVPFFEPSEAVKDCSLDEGGFPADEMFKTNKELFSVSSTYNADLREYTTPVDRSAPNFSEMEARCAKLAEDIERSQSPGTQLEGVSDDEEQAFSAVSREVKEPTPCLIQNRRTRGGRQRTLPVRPSAVNNTTDLSRSTVSGQKLTEAPHKTDSQECSPAIVDTEPVEQQSVPSKTVEPKATEDIIVAEPSVAKPVTAPETCSTATSTVTTSSTETKAKKSTLDPNAPLFHPMGLQYVVPQQPVQQPIPQTQPTPYSASPAVVSVSHPVSFTMPTLPPLLGHQAQRYAAVSMSYASHSNQIPHLVQNMVPGPLPANMHHHIRAGTLPPNLHQGFPGGLNPGTNIFLQHPQQPGISVAQMTSQPIFVTGPPHGNPFTTTANMSLARQRSNESSSTTHSNYGQPQSNVSMASLQSPVAYHFSQSANGLPILVHAPPVGSHLFPAGMPGAGCSSALMLGNLAIPQTSGQPVYQGQQLITVPSNPMQVPASLSEQAQSSSTTSQQSTQQQFPPALGHFSEHAHPFPILQYAQGVMFAPNQQNTGYYPASVLAAPNSINPAGLLPMVNHSASSNQPQQNAHPQNAMDPSMVSSQLSNAQFQQMNCQPQQLLSQFNAAQAQFVHAQQLSAAQHMNPQTMAQNVYQAMAAITAGGGNNPSQGH</sequence>
<dbReference type="AlphaFoldDB" id="A0A504YRV1"/>
<dbReference type="Proteomes" id="UP000316759">
    <property type="component" value="Unassembled WGS sequence"/>
</dbReference>
<accession>A0A504YRV1</accession>
<evidence type="ECO:0000259" key="2">
    <source>
        <dbReference type="SMART" id="SM01272"/>
    </source>
</evidence>
<dbReference type="SMART" id="SM01272">
    <property type="entry name" value="LsmAD"/>
    <property type="match status" value="1"/>
</dbReference>
<dbReference type="STRING" id="46835.A0A504YRV1"/>
<dbReference type="OrthoDB" id="2275718at2759"/>
<dbReference type="InterPro" id="IPR009604">
    <property type="entry name" value="LsmAD_domain"/>
</dbReference>
<organism evidence="3 4">
    <name type="scientific">Fasciola gigantica</name>
    <name type="common">Giant liver fluke</name>
    <dbReference type="NCBI Taxonomy" id="46835"/>
    <lineage>
        <taxon>Eukaryota</taxon>
        <taxon>Metazoa</taxon>
        <taxon>Spiralia</taxon>
        <taxon>Lophotrochozoa</taxon>
        <taxon>Platyhelminthes</taxon>
        <taxon>Trematoda</taxon>
        <taxon>Digenea</taxon>
        <taxon>Plagiorchiida</taxon>
        <taxon>Echinostomata</taxon>
        <taxon>Echinostomatoidea</taxon>
        <taxon>Fasciolidae</taxon>
        <taxon>Fasciola</taxon>
    </lineage>
</organism>
<evidence type="ECO:0000256" key="1">
    <source>
        <dbReference type="SAM" id="MobiDB-lite"/>
    </source>
</evidence>
<dbReference type="GO" id="GO:0034063">
    <property type="term" value="P:stress granule assembly"/>
    <property type="evidence" value="ECO:0007669"/>
    <property type="project" value="TreeGrafter"/>
</dbReference>
<feature type="region of interest" description="Disordered" evidence="1">
    <location>
        <begin position="358"/>
        <end position="385"/>
    </location>
</feature>
<keyword evidence="4" id="KW-1185">Reference proteome</keyword>
<dbReference type="PANTHER" id="PTHR12854">
    <property type="entry name" value="ATAXIN 2-RELATED"/>
    <property type="match status" value="1"/>
</dbReference>
<reference evidence="3 4" key="1">
    <citation type="submission" date="2019-04" db="EMBL/GenBank/DDBJ databases">
        <title>Annotation for the trematode Fasciola gigantica.</title>
        <authorList>
            <person name="Choi Y.-J."/>
        </authorList>
    </citation>
    <scope>NUCLEOTIDE SEQUENCE [LARGE SCALE GENOMIC DNA]</scope>
    <source>
        <strain evidence="3">Uganda_cow_1</strain>
    </source>
</reference>
<feature type="domain" description="LsmAD" evidence="2">
    <location>
        <begin position="196"/>
        <end position="261"/>
    </location>
</feature>
<dbReference type="EMBL" id="SUNJ01009265">
    <property type="protein sequence ID" value="TPP60548.1"/>
    <property type="molecule type" value="Genomic_DNA"/>
</dbReference>
<feature type="region of interest" description="Disordered" evidence="1">
    <location>
        <begin position="725"/>
        <end position="745"/>
    </location>
</feature>
<proteinExistence type="predicted"/>
<gene>
    <name evidence="3" type="ORF">FGIG_09853</name>
</gene>
<dbReference type="InterPro" id="IPR045117">
    <property type="entry name" value="ATXN2-like"/>
</dbReference>
<feature type="compositionally biased region" description="Low complexity" evidence="1">
    <location>
        <begin position="730"/>
        <end position="741"/>
    </location>
</feature>
<dbReference type="GO" id="GO:0010494">
    <property type="term" value="C:cytoplasmic stress granule"/>
    <property type="evidence" value="ECO:0007669"/>
    <property type="project" value="TreeGrafter"/>
</dbReference>
<feature type="region of interest" description="Disordered" evidence="1">
    <location>
        <begin position="1"/>
        <end position="28"/>
    </location>
</feature>
<dbReference type="Pfam" id="PF06741">
    <property type="entry name" value="LsmAD"/>
    <property type="match status" value="1"/>
</dbReference>
<feature type="compositionally biased region" description="Low complexity" evidence="1">
    <location>
        <begin position="361"/>
        <end position="376"/>
    </location>
</feature>
<evidence type="ECO:0000313" key="3">
    <source>
        <dbReference type="EMBL" id="TPP60548.1"/>
    </source>
</evidence>
<feature type="region of interest" description="Disordered" evidence="1">
    <location>
        <begin position="643"/>
        <end position="675"/>
    </location>
</feature>